<comment type="caution">
    <text evidence="1">The sequence shown here is derived from an EMBL/GenBank/DDBJ whole genome shotgun (WGS) entry which is preliminary data.</text>
</comment>
<evidence type="ECO:0000313" key="2">
    <source>
        <dbReference type="Proteomes" id="UP001597369"/>
    </source>
</evidence>
<dbReference type="EMBL" id="JBHUHV010000054">
    <property type="protein sequence ID" value="MFD2068592.1"/>
    <property type="molecule type" value="Genomic_DNA"/>
</dbReference>
<accession>A0ABW4X365</accession>
<dbReference type="InterPro" id="IPR023393">
    <property type="entry name" value="START-like_dom_sf"/>
</dbReference>
<organism evidence="1 2">
    <name type="scientific">Pontibacter silvestris</name>
    <dbReference type="NCBI Taxonomy" id="2305183"/>
    <lineage>
        <taxon>Bacteria</taxon>
        <taxon>Pseudomonadati</taxon>
        <taxon>Bacteroidota</taxon>
        <taxon>Cytophagia</taxon>
        <taxon>Cytophagales</taxon>
        <taxon>Hymenobacteraceae</taxon>
        <taxon>Pontibacter</taxon>
    </lineage>
</organism>
<dbReference type="Proteomes" id="UP001597369">
    <property type="component" value="Unassembled WGS sequence"/>
</dbReference>
<keyword evidence="2" id="KW-1185">Reference proteome</keyword>
<gene>
    <name evidence="1" type="ORF">ACFSKU_17010</name>
</gene>
<sequence>MILHLKTTITQNFITVFEAFDEQLFLKLSPPYPRLRLLQFDGSEPGDTVAVEMFTGLTRHRWTSLITERKVTASEAYFVDEGQELPSPLRRWRHKHLITKHGHGAIVHDIVEYSTGLLILDLLLYPLMLAQFSMRKPIYKKVFG</sequence>
<protein>
    <recommendedName>
        <fullName evidence="3">Ligand-binding SRPBCC domain-containing protein</fullName>
    </recommendedName>
</protein>
<reference evidence="2" key="1">
    <citation type="journal article" date="2019" name="Int. J. Syst. Evol. Microbiol.">
        <title>The Global Catalogue of Microorganisms (GCM) 10K type strain sequencing project: providing services to taxonomists for standard genome sequencing and annotation.</title>
        <authorList>
            <consortium name="The Broad Institute Genomics Platform"/>
            <consortium name="The Broad Institute Genome Sequencing Center for Infectious Disease"/>
            <person name="Wu L."/>
            <person name="Ma J."/>
        </authorList>
    </citation>
    <scope>NUCLEOTIDE SEQUENCE [LARGE SCALE GENOMIC DNA]</scope>
    <source>
        <strain evidence="2">JCM 16545</strain>
    </source>
</reference>
<name>A0ABW4X365_9BACT</name>
<dbReference type="RefSeq" id="WP_229958901.1">
    <property type="nucleotide sequence ID" value="NZ_JAJJWI010000004.1"/>
</dbReference>
<evidence type="ECO:0000313" key="1">
    <source>
        <dbReference type="EMBL" id="MFD2068592.1"/>
    </source>
</evidence>
<dbReference type="Gene3D" id="3.30.530.20">
    <property type="match status" value="1"/>
</dbReference>
<proteinExistence type="predicted"/>
<dbReference type="SUPFAM" id="SSF55961">
    <property type="entry name" value="Bet v1-like"/>
    <property type="match status" value="1"/>
</dbReference>
<evidence type="ECO:0008006" key="3">
    <source>
        <dbReference type="Google" id="ProtNLM"/>
    </source>
</evidence>